<comment type="similarity">
    <text evidence="1">Belongs to the peptidase S8 family. Furin subfamily.</text>
</comment>
<keyword evidence="4" id="KW-0378">Hydrolase</keyword>
<comment type="caution">
    <text evidence="12">The sequence shown here is derived from an EMBL/GenBank/DDBJ whole genome shotgun (WGS) entry which is preliminary data.</text>
</comment>
<dbReference type="Gene3D" id="3.40.50.200">
    <property type="entry name" value="Peptidase S8/S53 domain"/>
    <property type="match status" value="2"/>
</dbReference>
<evidence type="ECO:0000256" key="9">
    <source>
        <dbReference type="PROSITE-ProRule" id="PRU01240"/>
    </source>
</evidence>
<evidence type="ECO:0000256" key="10">
    <source>
        <dbReference type="SAM" id="SignalP"/>
    </source>
</evidence>
<keyword evidence="3 10" id="KW-0732">Signal</keyword>
<dbReference type="PANTHER" id="PTHR42884:SF14">
    <property type="entry name" value="NEUROENDOCRINE CONVERTASE 1"/>
    <property type="match status" value="1"/>
</dbReference>
<dbReference type="GO" id="GO:0012505">
    <property type="term" value="C:endomembrane system"/>
    <property type="evidence" value="ECO:0007669"/>
    <property type="project" value="UniProtKB-ARBA"/>
</dbReference>
<dbReference type="GO" id="GO:0004252">
    <property type="term" value="F:serine-type endopeptidase activity"/>
    <property type="evidence" value="ECO:0007669"/>
    <property type="project" value="UniProtKB-EC"/>
</dbReference>
<proteinExistence type="inferred from homology"/>
<dbReference type="InterPro" id="IPR008979">
    <property type="entry name" value="Galactose-bd-like_sf"/>
</dbReference>
<dbReference type="PROSITE" id="PS51829">
    <property type="entry name" value="P_HOMO_B"/>
    <property type="match status" value="1"/>
</dbReference>
<dbReference type="EMBL" id="CAICTM010000657">
    <property type="protein sequence ID" value="CAB9514520.1"/>
    <property type="molecule type" value="Genomic_DNA"/>
</dbReference>
<dbReference type="InterPro" id="IPR023828">
    <property type="entry name" value="Peptidase_S8_Ser-AS"/>
</dbReference>
<dbReference type="AlphaFoldDB" id="A0A9N8E9J6"/>
<feature type="signal peptide" evidence="10">
    <location>
        <begin position="1"/>
        <end position="38"/>
    </location>
</feature>
<dbReference type="PROSITE" id="PS51892">
    <property type="entry name" value="SUBTILASE"/>
    <property type="match status" value="1"/>
</dbReference>
<evidence type="ECO:0000313" key="12">
    <source>
        <dbReference type="EMBL" id="CAB9514520.1"/>
    </source>
</evidence>
<evidence type="ECO:0000256" key="3">
    <source>
        <dbReference type="ARBA" id="ARBA00022729"/>
    </source>
</evidence>
<evidence type="ECO:0000256" key="8">
    <source>
        <dbReference type="ARBA" id="ARBA00023619"/>
    </source>
</evidence>
<dbReference type="PANTHER" id="PTHR42884">
    <property type="entry name" value="PROPROTEIN CONVERTASE SUBTILISIN/KEXIN-RELATED"/>
    <property type="match status" value="1"/>
</dbReference>
<evidence type="ECO:0000313" key="13">
    <source>
        <dbReference type="Proteomes" id="UP001153069"/>
    </source>
</evidence>
<evidence type="ECO:0000256" key="1">
    <source>
        <dbReference type="ARBA" id="ARBA00005325"/>
    </source>
</evidence>
<dbReference type="Pfam" id="PF01483">
    <property type="entry name" value="P_proprotein"/>
    <property type="match status" value="1"/>
</dbReference>
<dbReference type="SUPFAM" id="SSF49785">
    <property type="entry name" value="Galactose-binding domain-like"/>
    <property type="match status" value="1"/>
</dbReference>
<keyword evidence="6" id="KW-0106">Calcium</keyword>
<organism evidence="12 13">
    <name type="scientific">Seminavis robusta</name>
    <dbReference type="NCBI Taxonomy" id="568900"/>
    <lineage>
        <taxon>Eukaryota</taxon>
        <taxon>Sar</taxon>
        <taxon>Stramenopiles</taxon>
        <taxon>Ochrophyta</taxon>
        <taxon>Bacillariophyta</taxon>
        <taxon>Bacillariophyceae</taxon>
        <taxon>Bacillariophycidae</taxon>
        <taxon>Naviculales</taxon>
        <taxon>Naviculaceae</taxon>
        <taxon>Seminavis</taxon>
    </lineage>
</organism>
<evidence type="ECO:0000256" key="7">
    <source>
        <dbReference type="ARBA" id="ARBA00023529"/>
    </source>
</evidence>
<sequence length="771" mass="82117">MTRDPTTMLSGKRLLLFLSVQQVFWCTTTLTFAQITVAQNTDDCPITNDLFQQQEQCDYVFDGVCDAGTICPTGTDCFDCHGCAAYHLNCTSCIDNGCFWCPSDATCQSQSLGNVWTTIQQHFATAKVSSCEADDSWVQTCATNPENIFTDPLYSAQQWAYQMMNVEPVWAAGYTGKGVVVRVNDPNGVDVTHPELALNFEASASCSSYLPASPEDSHGTAVASLAVGVANNSHCAAGIAPNATLSACVGPSTKSDEDVARFFDNGLDSTHISVNSWGFDACSKKNNNNARRRLQTTCPFVADNNPCNQCADWTSSDCEAEIVTFCTEHYETEMLGCAEYLDLFITCGYNVLSDVGQEAITKGVQQGRDGKGIIYVFAAGNELDMAEDVNMEGWLNSRFTITVGAVGKDGLHASYSTPGSALFISGPGGDFNDATSNIVAAPGGGCVDATVGTSFATPSVAGAIALVLEANPMLGWRDVQSILAATARKIDEDNPSWTTNGALVHHSNLYGFGTMDARAAVEVAKTWINVGPERQIMMESGEIGVAIVDNPSSPAEWALFVNGTGSFSVESVVVYLQLEHESRGDLEITLMSPSGTESVLHPGSRPENRHLIGEERWKLMTVRNFGEYPVGVWTIAVTDRRPGNLGDCVNLDFAFSLTENGETFVVNCGTIESSASCANGSVVDSEVDNVVDLSTGRTGREACCSCGGGRAASTVNELLSWRLVIYGHGDFIEGDGLGSGGSRCHQDNRGLVLMSLGLVSLVSLASLLHGV</sequence>
<keyword evidence="13" id="KW-1185">Reference proteome</keyword>
<keyword evidence="5" id="KW-0720">Serine protease</keyword>
<evidence type="ECO:0000256" key="6">
    <source>
        <dbReference type="ARBA" id="ARBA00022837"/>
    </source>
</evidence>
<protein>
    <recommendedName>
        <fullName evidence="8">subtilisin</fullName>
        <ecNumber evidence="8">3.4.21.62</ecNumber>
    </recommendedName>
</protein>
<gene>
    <name evidence="12" type="ORF">SEMRO_658_G182760.1</name>
</gene>
<name>A0A9N8E9J6_9STRA</name>
<dbReference type="PROSITE" id="PS00137">
    <property type="entry name" value="SUBTILASE_HIS"/>
    <property type="match status" value="1"/>
</dbReference>
<dbReference type="InterPro" id="IPR022398">
    <property type="entry name" value="Peptidase_S8_His-AS"/>
</dbReference>
<comment type="caution">
    <text evidence="9">Lacks conserved residue(s) required for the propagation of feature annotation.</text>
</comment>
<dbReference type="InterPro" id="IPR036852">
    <property type="entry name" value="Peptidase_S8/S53_dom_sf"/>
</dbReference>
<feature type="domain" description="P/Homo B" evidence="11">
    <location>
        <begin position="530"/>
        <end position="673"/>
    </location>
</feature>
<evidence type="ECO:0000256" key="4">
    <source>
        <dbReference type="ARBA" id="ARBA00022801"/>
    </source>
</evidence>
<dbReference type="SUPFAM" id="SSF52743">
    <property type="entry name" value="Subtilisin-like"/>
    <property type="match status" value="1"/>
</dbReference>
<reference evidence="12" key="1">
    <citation type="submission" date="2020-06" db="EMBL/GenBank/DDBJ databases">
        <authorList>
            <consortium name="Plant Systems Biology data submission"/>
        </authorList>
    </citation>
    <scope>NUCLEOTIDE SEQUENCE</scope>
    <source>
        <strain evidence="12">D6</strain>
    </source>
</reference>
<dbReference type="InterPro" id="IPR034182">
    <property type="entry name" value="Kexin/furin"/>
</dbReference>
<dbReference type="InterPro" id="IPR000209">
    <property type="entry name" value="Peptidase_S8/S53_dom"/>
</dbReference>
<dbReference type="EC" id="3.4.21.62" evidence="8"/>
<dbReference type="CDD" id="cd04059">
    <property type="entry name" value="Peptidases_S8_Protein_convertases_Kexins_Furin-like"/>
    <property type="match status" value="1"/>
</dbReference>
<dbReference type="GO" id="GO:0016020">
    <property type="term" value="C:membrane"/>
    <property type="evidence" value="ECO:0007669"/>
    <property type="project" value="TreeGrafter"/>
</dbReference>
<dbReference type="Pfam" id="PF00082">
    <property type="entry name" value="Peptidase_S8"/>
    <property type="match status" value="1"/>
</dbReference>
<comment type="catalytic activity">
    <reaction evidence="7">
        <text>Hydrolysis of proteins with broad specificity for peptide bonds, and a preference for a large uncharged residue in P1. Hydrolyzes peptide amides.</text>
        <dbReference type="EC" id="3.4.21.62"/>
    </reaction>
</comment>
<evidence type="ECO:0000259" key="11">
    <source>
        <dbReference type="PROSITE" id="PS51829"/>
    </source>
</evidence>
<feature type="chain" id="PRO_5040435031" description="subtilisin" evidence="10">
    <location>
        <begin position="39"/>
        <end position="771"/>
    </location>
</feature>
<keyword evidence="2 12" id="KW-0645">Protease</keyword>
<accession>A0A9N8E9J6</accession>
<dbReference type="GO" id="GO:0005737">
    <property type="term" value="C:cytoplasm"/>
    <property type="evidence" value="ECO:0007669"/>
    <property type="project" value="UniProtKB-ARBA"/>
</dbReference>
<dbReference type="InterPro" id="IPR002884">
    <property type="entry name" value="P_dom"/>
</dbReference>
<evidence type="ECO:0000256" key="5">
    <source>
        <dbReference type="ARBA" id="ARBA00022825"/>
    </source>
</evidence>
<dbReference type="Gene3D" id="2.60.120.260">
    <property type="entry name" value="Galactose-binding domain-like"/>
    <property type="match status" value="1"/>
</dbReference>
<evidence type="ECO:0000256" key="2">
    <source>
        <dbReference type="ARBA" id="ARBA00022670"/>
    </source>
</evidence>
<dbReference type="OrthoDB" id="44525at2759"/>
<dbReference type="PROSITE" id="PS00138">
    <property type="entry name" value="SUBTILASE_SER"/>
    <property type="match status" value="1"/>
</dbReference>
<dbReference type="GO" id="GO:0016485">
    <property type="term" value="P:protein processing"/>
    <property type="evidence" value="ECO:0007669"/>
    <property type="project" value="TreeGrafter"/>
</dbReference>
<dbReference type="Proteomes" id="UP001153069">
    <property type="component" value="Unassembled WGS sequence"/>
</dbReference>